<evidence type="ECO:0000313" key="1">
    <source>
        <dbReference type="EMBL" id="KAJ1364938.1"/>
    </source>
</evidence>
<protein>
    <submittedName>
        <fullName evidence="1">Uncharacterized protein</fullName>
    </submittedName>
</protein>
<reference evidence="1" key="1">
    <citation type="submission" date="2021-06" db="EMBL/GenBank/DDBJ databases">
        <title>Parelaphostrongylus tenuis whole genome reference sequence.</title>
        <authorList>
            <person name="Garwood T.J."/>
            <person name="Larsen P.A."/>
            <person name="Fountain-Jones N.M."/>
            <person name="Garbe J.R."/>
            <person name="Macchietto M.G."/>
            <person name="Kania S.A."/>
            <person name="Gerhold R.W."/>
            <person name="Richards J.E."/>
            <person name="Wolf T.M."/>
        </authorList>
    </citation>
    <scope>NUCLEOTIDE SEQUENCE</scope>
    <source>
        <strain evidence="1">MNPRO001-30</strain>
        <tissue evidence="1">Meninges</tissue>
    </source>
</reference>
<keyword evidence="2" id="KW-1185">Reference proteome</keyword>
<gene>
    <name evidence="1" type="ORF">KIN20_025135</name>
</gene>
<evidence type="ECO:0000313" key="2">
    <source>
        <dbReference type="Proteomes" id="UP001196413"/>
    </source>
</evidence>
<sequence length="123" mass="13736">MARLYEAFCKQDVTLASDKDYEYAKRRVCLTTKGDLSNVRSDHLMETTLAQVSGCARLNFTSKMVQTSLLSLQNCWSDLLEKLQSQDSAPHSVKGHESLSMRDLCLVGRDGKWSMSSGSGHEN</sequence>
<dbReference type="Proteomes" id="UP001196413">
    <property type="component" value="Unassembled WGS sequence"/>
</dbReference>
<proteinExistence type="predicted"/>
<dbReference type="EMBL" id="JAHQIW010005108">
    <property type="protein sequence ID" value="KAJ1364938.1"/>
    <property type="molecule type" value="Genomic_DNA"/>
</dbReference>
<comment type="caution">
    <text evidence="1">The sequence shown here is derived from an EMBL/GenBank/DDBJ whole genome shotgun (WGS) entry which is preliminary data.</text>
</comment>
<organism evidence="1 2">
    <name type="scientific">Parelaphostrongylus tenuis</name>
    <name type="common">Meningeal worm</name>
    <dbReference type="NCBI Taxonomy" id="148309"/>
    <lineage>
        <taxon>Eukaryota</taxon>
        <taxon>Metazoa</taxon>
        <taxon>Ecdysozoa</taxon>
        <taxon>Nematoda</taxon>
        <taxon>Chromadorea</taxon>
        <taxon>Rhabditida</taxon>
        <taxon>Rhabditina</taxon>
        <taxon>Rhabditomorpha</taxon>
        <taxon>Strongyloidea</taxon>
        <taxon>Metastrongylidae</taxon>
        <taxon>Parelaphostrongylus</taxon>
    </lineage>
</organism>
<name>A0AAD5MZ44_PARTN</name>
<dbReference type="AlphaFoldDB" id="A0AAD5MZ44"/>
<accession>A0AAD5MZ44</accession>